<feature type="compositionally biased region" description="Basic and acidic residues" evidence="1">
    <location>
        <begin position="298"/>
        <end position="308"/>
    </location>
</feature>
<dbReference type="RefSeq" id="WP_213102667.1">
    <property type="nucleotide sequence ID" value="NZ_JAGYPM010000003.1"/>
</dbReference>
<comment type="caution">
    <text evidence="2">The sequence shown here is derived from an EMBL/GenBank/DDBJ whole genome shotgun (WGS) entry which is preliminary data.</text>
</comment>
<sequence length="339" mass="40171">MRTRQKRNLIKGSKEEMRNEVRTLIEENGMKYVLINNGVFDHLYIQKELEGTDETELKQGQMKFTELDMVVYIFLQFMMVNKFTLKQQRIADYIGCSSKQLKVSLERLWNFKGSTNAKYSPYEDKVQIVEEREVRLISEKEHVAYNPKIKKNVKTLHWYTNYIPSYQVKKKGVNETLVPINFFMVTIEDFDLLTNGVLSRNEFITYLFFLKTYKYGTRDGSQMYWKLSTIAEALNYRLVETVHKHVEKLLSVKINDVPLLEETRPNNYELQILKGEEPSSRYIPRFNPLKMSEMNFGKEEMDSKKEEMSFNESETGSENKEMSFRNEEIDSLELENVFG</sequence>
<protein>
    <recommendedName>
        <fullName evidence="4">Replication protein</fullName>
    </recommendedName>
</protein>
<evidence type="ECO:0000313" key="3">
    <source>
        <dbReference type="Proteomes" id="UP000681027"/>
    </source>
</evidence>
<accession>A0ABS5NTQ1</accession>
<dbReference type="EMBL" id="JAGYPM010000003">
    <property type="protein sequence ID" value="MBS4191210.1"/>
    <property type="molecule type" value="Genomic_DNA"/>
</dbReference>
<evidence type="ECO:0008006" key="4">
    <source>
        <dbReference type="Google" id="ProtNLM"/>
    </source>
</evidence>
<name>A0ABS5NTQ1_9BACI</name>
<keyword evidence="3" id="KW-1185">Reference proteome</keyword>
<evidence type="ECO:0000256" key="1">
    <source>
        <dbReference type="SAM" id="MobiDB-lite"/>
    </source>
</evidence>
<organism evidence="2 3">
    <name type="scientific">Cytobacillus citreus</name>
    <dbReference type="NCBI Taxonomy" id="2833586"/>
    <lineage>
        <taxon>Bacteria</taxon>
        <taxon>Bacillati</taxon>
        <taxon>Bacillota</taxon>
        <taxon>Bacilli</taxon>
        <taxon>Bacillales</taxon>
        <taxon>Bacillaceae</taxon>
        <taxon>Cytobacillus</taxon>
    </lineage>
</organism>
<reference evidence="2 3" key="1">
    <citation type="submission" date="2021-05" db="EMBL/GenBank/DDBJ databases">
        <title>Novel Bacillus species.</title>
        <authorList>
            <person name="Liu G."/>
        </authorList>
    </citation>
    <scope>NUCLEOTIDE SEQUENCE [LARGE SCALE GENOMIC DNA]</scope>
    <source>
        <strain evidence="2 3">FJAT-49705</strain>
    </source>
</reference>
<feature type="region of interest" description="Disordered" evidence="1">
    <location>
        <begin position="298"/>
        <end position="339"/>
    </location>
</feature>
<dbReference type="Proteomes" id="UP000681027">
    <property type="component" value="Unassembled WGS sequence"/>
</dbReference>
<feature type="compositionally biased region" description="Basic and acidic residues" evidence="1">
    <location>
        <begin position="317"/>
        <end position="328"/>
    </location>
</feature>
<proteinExistence type="predicted"/>
<evidence type="ECO:0000313" key="2">
    <source>
        <dbReference type="EMBL" id="MBS4191210.1"/>
    </source>
</evidence>
<gene>
    <name evidence="2" type="ORF">KHA94_13560</name>
</gene>